<sequence length="400" mass="43662">MFDFTYQQSTTPSSPTVLQSKLPDVGVSIFTQMTLLAQETGAINLAQGFPDYDPPRELLEALARHALTPGHHQYAPMPGLPRLREAIAAQVARLHADAPAPDPATEITITAGATEALYAVLSAVVRPGDEVLVFEPAYDLYGPAIRLQGGVPRYVRLPAPHFRPDWDAVRRVVSPRTRLVLVNTPHNPSGAVFTADDWHELARLLDGTDALVLSDEVYEHLVFDGTPRMSARQHPALRERSFVLSSFGKSYHATGWKVGYCIAPPALTTEVRRVHQFLTFAVSTPTQHALADALQGDASDAHARGLAGFYQQKRDEFRALLAGAGWDLLPVPGGYFQLARYEALSPASDLAFAQFLARDKGVAVVPVSAFYHDGFDDGLIRFCFAKESATLQAAAARLRQ</sequence>
<accession>A0ABS0Q9N1</accession>
<dbReference type="InterPro" id="IPR015422">
    <property type="entry name" value="PyrdxlP-dep_Trfase_small"/>
</dbReference>
<feature type="domain" description="Aminotransferase class I/classII large" evidence="5">
    <location>
        <begin position="42"/>
        <end position="398"/>
    </location>
</feature>
<evidence type="ECO:0000256" key="2">
    <source>
        <dbReference type="ARBA" id="ARBA00022576"/>
    </source>
</evidence>
<keyword evidence="7" id="KW-1185">Reference proteome</keyword>
<evidence type="ECO:0000313" key="7">
    <source>
        <dbReference type="Proteomes" id="UP000625631"/>
    </source>
</evidence>
<evidence type="ECO:0000256" key="1">
    <source>
        <dbReference type="ARBA" id="ARBA00001933"/>
    </source>
</evidence>
<keyword evidence="2 6" id="KW-0032">Aminotransferase</keyword>
<dbReference type="NCBIfam" id="NF006569">
    <property type="entry name" value="PRK09082.1"/>
    <property type="match status" value="1"/>
</dbReference>
<dbReference type="GO" id="GO:0008483">
    <property type="term" value="F:transaminase activity"/>
    <property type="evidence" value="ECO:0007669"/>
    <property type="project" value="UniProtKB-KW"/>
</dbReference>
<comment type="caution">
    <text evidence="6">The sequence shown here is derived from an EMBL/GenBank/DDBJ whole genome shotgun (WGS) entry which is preliminary data.</text>
</comment>
<dbReference type="PANTHER" id="PTHR43807:SF20">
    <property type="entry name" value="FI04487P"/>
    <property type="match status" value="1"/>
</dbReference>
<reference evidence="6 7" key="1">
    <citation type="submission" date="2020-12" db="EMBL/GenBank/DDBJ databases">
        <title>Hymenobacter sp.</title>
        <authorList>
            <person name="Kim M.K."/>
        </authorList>
    </citation>
    <scope>NUCLEOTIDE SEQUENCE [LARGE SCALE GENOMIC DNA]</scope>
    <source>
        <strain evidence="6 7">BT442</strain>
    </source>
</reference>
<keyword evidence="4" id="KW-0663">Pyridoxal phosphate</keyword>
<gene>
    <name evidence="6" type="ORF">I7X13_14655</name>
</gene>
<dbReference type="InterPro" id="IPR015421">
    <property type="entry name" value="PyrdxlP-dep_Trfase_major"/>
</dbReference>
<dbReference type="InterPro" id="IPR015424">
    <property type="entry name" value="PyrdxlP-dep_Trfase"/>
</dbReference>
<name>A0ABS0Q9N1_9BACT</name>
<evidence type="ECO:0000313" key="6">
    <source>
        <dbReference type="EMBL" id="MBH8559300.1"/>
    </source>
</evidence>
<evidence type="ECO:0000256" key="4">
    <source>
        <dbReference type="ARBA" id="ARBA00022898"/>
    </source>
</evidence>
<dbReference type="PANTHER" id="PTHR43807">
    <property type="entry name" value="FI04487P"/>
    <property type="match status" value="1"/>
</dbReference>
<dbReference type="InterPro" id="IPR004839">
    <property type="entry name" value="Aminotransferase_I/II_large"/>
</dbReference>
<dbReference type="SUPFAM" id="SSF53383">
    <property type="entry name" value="PLP-dependent transferases"/>
    <property type="match status" value="1"/>
</dbReference>
<dbReference type="EMBL" id="JAEDAE010000006">
    <property type="protein sequence ID" value="MBH8559300.1"/>
    <property type="molecule type" value="Genomic_DNA"/>
</dbReference>
<dbReference type="CDD" id="cd00609">
    <property type="entry name" value="AAT_like"/>
    <property type="match status" value="1"/>
</dbReference>
<dbReference type="InterPro" id="IPR051326">
    <property type="entry name" value="Kynurenine-oxoglutarate_AT"/>
</dbReference>
<keyword evidence="3" id="KW-0808">Transferase</keyword>
<dbReference type="Proteomes" id="UP000625631">
    <property type="component" value="Unassembled WGS sequence"/>
</dbReference>
<comment type="cofactor">
    <cofactor evidence="1">
        <name>pyridoxal 5'-phosphate</name>
        <dbReference type="ChEBI" id="CHEBI:597326"/>
    </cofactor>
</comment>
<organism evidence="6 7">
    <name type="scientific">Hymenobacter negativus</name>
    <dbReference type="NCBI Taxonomy" id="2795026"/>
    <lineage>
        <taxon>Bacteria</taxon>
        <taxon>Pseudomonadati</taxon>
        <taxon>Bacteroidota</taxon>
        <taxon>Cytophagia</taxon>
        <taxon>Cytophagales</taxon>
        <taxon>Hymenobacteraceae</taxon>
        <taxon>Hymenobacter</taxon>
    </lineage>
</organism>
<dbReference type="Pfam" id="PF00155">
    <property type="entry name" value="Aminotran_1_2"/>
    <property type="match status" value="1"/>
</dbReference>
<dbReference type="Gene3D" id="3.40.640.10">
    <property type="entry name" value="Type I PLP-dependent aspartate aminotransferase-like (Major domain)"/>
    <property type="match status" value="1"/>
</dbReference>
<evidence type="ECO:0000259" key="5">
    <source>
        <dbReference type="Pfam" id="PF00155"/>
    </source>
</evidence>
<proteinExistence type="predicted"/>
<dbReference type="Gene3D" id="3.90.1150.10">
    <property type="entry name" value="Aspartate Aminotransferase, domain 1"/>
    <property type="match status" value="1"/>
</dbReference>
<protein>
    <submittedName>
        <fullName evidence="6">Aminotransferase class I/II-fold pyridoxal phosphate-dependent enzyme</fullName>
    </submittedName>
</protein>
<evidence type="ECO:0000256" key="3">
    <source>
        <dbReference type="ARBA" id="ARBA00022679"/>
    </source>
</evidence>